<dbReference type="CDD" id="cd00609">
    <property type="entry name" value="AAT_like"/>
    <property type="match status" value="1"/>
</dbReference>
<dbReference type="PROSITE" id="PS00105">
    <property type="entry name" value="AA_TRANSFER_CLASS_1"/>
    <property type="match status" value="1"/>
</dbReference>
<dbReference type="GO" id="GO:0048472">
    <property type="term" value="F:threonine-phosphate decarboxylase activity"/>
    <property type="evidence" value="ECO:0007669"/>
    <property type="project" value="UniProtKB-EC"/>
</dbReference>
<dbReference type="RefSeq" id="WP_097173972.1">
    <property type="nucleotide sequence ID" value="NZ_OBML01000002.1"/>
</dbReference>
<comment type="pathway">
    <text evidence="3">Cofactor biosynthesis; adenosylcobalamin biosynthesis.</text>
</comment>
<evidence type="ECO:0000256" key="6">
    <source>
        <dbReference type="ARBA" id="ARBA00022898"/>
    </source>
</evidence>
<dbReference type="PANTHER" id="PTHR42885">
    <property type="entry name" value="HISTIDINOL-PHOSPHATE AMINOTRANSFERASE-RELATED"/>
    <property type="match status" value="1"/>
</dbReference>
<keyword evidence="5" id="KW-0169">Cobalamin biosynthesis</keyword>
<keyword evidence="6" id="KW-0663">Pyridoxal phosphate</keyword>
<dbReference type="OrthoDB" id="9799304at2"/>
<dbReference type="InterPro" id="IPR005860">
    <property type="entry name" value="CobD"/>
</dbReference>
<protein>
    <recommendedName>
        <fullName evidence="4">threonine-phosphate decarboxylase</fullName>
        <ecNumber evidence="4">4.1.1.81</ecNumber>
    </recommendedName>
    <alternativeName>
        <fullName evidence="8">L-threonine-O-3-phosphate decarboxylase</fullName>
    </alternativeName>
</protein>
<dbReference type="EMBL" id="OBML01000002">
    <property type="protein sequence ID" value="SOB96385.1"/>
    <property type="molecule type" value="Genomic_DNA"/>
</dbReference>
<dbReference type="InterPro" id="IPR015421">
    <property type="entry name" value="PyrdxlP-dep_Trfase_major"/>
</dbReference>
<dbReference type="InterPro" id="IPR015424">
    <property type="entry name" value="PyrdxlP-dep_Trfase"/>
</dbReference>
<proteinExistence type="predicted"/>
<organism evidence="11 12">
    <name type="scientific">Stappia indica</name>
    <dbReference type="NCBI Taxonomy" id="538381"/>
    <lineage>
        <taxon>Bacteria</taxon>
        <taxon>Pseudomonadati</taxon>
        <taxon>Pseudomonadota</taxon>
        <taxon>Alphaproteobacteria</taxon>
        <taxon>Hyphomicrobiales</taxon>
        <taxon>Stappiaceae</taxon>
        <taxon>Stappia</taxon>
    </lineage>
</organism>
<dbReference type="PANTHER" id="PTHR42885:SF1">
    <property type="entry name" value="THREONINE-PHOSPHATE DECARBOXYLASE"/>
    <property type="match status" value="1"/>
</dbReference>
<reference evidence="11 12" key="1">
    <citation type="submission" date="2017-08" db="EMBL/GenBank/DDBJ databases">
        <authorList>
            <person name="de Groot N.N."/>
        </authorList>
    </citation>
    <scope>NUCLEOTIDE SEQUENCE [LARGE SCALE GENOMIC DNA]</scope>
    <source>
        <strain evidence="11 12">USBA 352</strain>
    </source>
</reference>
<evidence type="ECO:0000256" key="4">
    <source>
        <dbReference type="ARBA" id="ARBA00012285"/>
    </source>
</evidence>
<dbReference type="GO" id="GO:0030170">
    <property type="term" value="F:pyridoxal phosphate binding"/>
    <property type="evidence" value="ECO:0007669"/>
    <property type="project" value="InterPro"/>
</dbReference>
<dbReference type="EC" id="4.1.1.81" evidence="4"/>
<evidence type="ECO:0000256" key="8">
    <source>
        <dbReference type="ARBA" id="ARBA00029996"/>
    </source>
</evidence>
<keyword evidence="12" id="KW-1185">Reference proteome</keyword>
<comment type="catalytic activity">
    <reaction evidence="9">
        <text>O-phospho-L-threonine + H(+) = (R)-1-aminopropan-2-yl phosphate + CO2</text>
        <dbReference type="Rhea" id="RHEA:11492"/>
        <dbReference type="ChEBI" id="CHEBI:15378"/>
        <dbReference type="ChEBI" id="CHEBI:16526"/>
        <dbReference type="ChEBI" id="CHEBI:58563"/>
        <dbReference type="ChEBI" id="CHEBI:58675"/>
        <dbReference type="EC" id="4.1.1.81"/>
    </reaction>
</comment>
<dbReference type="Pfam" id="PF00155">
    <property type="entry name" value="Aminotran_1_2"/>
    <property type="match status" value="1"/>
</dbReference>
<evidence type="ECO:0000256" key="5">
    <source>
        <dbReference type="ARBA" id="ARBA00022573"/>
    </source>
</evidence>
<evidence type="ECO:0000256" key="3">
    <source>
        <dbReference type="ARBA" id="ARBA00004953"/>
    </source>
</evidence>
<accession>A0A285RQJ7</accession>
<dbReference type="InterPro" id="IPR004839">
    <property type="entry name" value="Aminotransferase_I/II_large"/>
</dbReference>
<dbReference type="NCBIfam" id="TIGR01140">
    <property type="entry name" value="L_thr_O3P_dcar"/>
    <property type="match status" value="1"/>
</dbReference>
<dbReference type="GO" id="GO:0009236">
    <property type="term" value="P:cobalamin biosynthetic process"/>
    <property type="evidence" value="ECO:0007669"/>
    <property type="project" value="UniProtKB-UniPathway"/>
</dbReference>
<dbReference type="UniPathway" id="UPA00148"/>
<gene>
    <name evidence="11" type="ORF">SAMN05421512_102180</name>
</gene>
<dbReference type="AlphaFoldDB" id="A0A285RQJ7"/>
<evidence type="ECO:0000313" key="12">
    <source>
        <dbReference type="Proteomes" id="UP000219331"/>
    </source>
</evidence>
<sequence length="339" mass="35699">MKHGGDLGGAMARYGGLAEDWLDLSTGINPHAYPVPSLPARCWQDLPSLGALDRLLAAARKAYEVPAHLMLVAAPGTQALIALLPHVLPQGDVAIAGPTYGSHGDAWRRAGRRVCEITSPHAELAPEVKVLVIVNPNNPDGRLVDPSSLRHMAGQMAERGGMLVIDEAFADCVPGASVMPHLAGRPALVLRSFGKFYGLAGLRLGFAAGPEAIVAELGERLESWAVCGPAIETGVQALGNDAWRRAMMAQLADEAADLTLSLQMHGLSVFGGTPLFVLAGTRNAAGLHEALARQRIWTRIFDYAPTWLRIGLPGGREGLARLEAALQSAMADSGTASGR</sequence>
<evidence type="ECO:0000259" key="10">
    <source>
        <dbReference type="Pfam" id="PF00155"/>
    </source>
</evidence>
<dbReference type="InterPro" id="IPR004838">
    <property type="entry name" value="NHTrfase_class1_PyrdxlP-BS"/>
</dbReference>
<comment type="cofactor">
    <cofactor evidence="1">
        <name>pyridoxal 5'-phosphate</name>
        <dbReference type="ChEBI" id="CHEBI:597326"/>
    </cofactor>
</comment>
<dbReference type="Gene3D" id="3.90.1150.10">
    <property type="entry name" value="Aspartate Aminotransferase, domain 1"/>
    <property type="match status" value="1"/>
</dbReference>
<evidence type="ECO:0000256" key="9">
    <source>
        <dbReference type="ARBA" id="ARBA00048531"/>
    </source>
</evidence>
<dbReference type="STRING" id="538381.GCA_001696535_03326"/>
<dbReference type="Proteomes" id="UP000219331">
    <property type="component" value="Unassembled WGS sequence"/>
</dbReference>
<dbReference type="SUPFAM" id="SSF53383">
    <property type="entry name" value="PLP-dependent transferases"/>
    <property type="match status" value="1"/>
</dbReference>
<evidence type="ECO:0000313" key="11">
    <source>
        <dbReference type="EMBL" id="SOB96385.1"/>
    </source>
</evidence>
<evidence type="ECO:0000256" key="2">
    <source>
        <dbReference type="ARBA" id="ARBA00003444"/>
    </source>
</evidence>
<name>A0A285RQJ7_9HYPH</name>
<keyword evidence="7" id="KW-0456">Lyase</keyword>
<evidence type="ECO:0000256" key="1">
    <source>
        <dbReference type="ARBA" id="ARBA00001933"/>
    </source>
</evidence>
<comment type="function">
    <text evidence="2">Decarboxylates L-threonine-O-3-phosphate to yield (R)-1-amino-2-propanol O-2-phosphate, the precursor for the linkage between the nucleotide loop and the corrin ring in cobalamin.</text>
</comment>
<dbReference type="Gene3D" id="3.40.640.10">
    <property type="entry name" value="Type I PLP-dependent aspartate aminotransferase-like (Major domain)"/>
    <property type="match status" value="1"/>
</dbReference>
<dbReference type="InterPro" id="IPR015422">
    <property type="entry name" value="PyrdxlP-dep_Trfase_small"/>
</dbReference>
<evidence type="ECO:0000256" key="7">
    <source>
        <dbReference type="ARBA" id="ARBA00023239"/>
    </source>
</evidence>
<feature type="domain" description="Aminotransferase class I/classII large" evidence="10">
    <location>
        <begin position="71"/>
        <end position="316"/>
    </location>
</feature>